<evidence type="ECO:0000313" key="2">
    <source>
        <dbReference type="Proteomes" id="UP000676601"/>
    </source>
</evidence>
<evidence type="ECO:0000313" key="1">
    <source>
        <dbReference type="EMBL" id="GIO52651.1"/>
    </source>
</evidence>
<proteinExistence type="predicted"/>
<gene>
    <name evidence="1" type="ORF">J21TS7_09690</name>
</gene>
<sequence>MTCTMFLSGNQNAITLKNYQILKTGGNSSSFDGKLIINAINTTAENIAEGKNDINVLIGFENGTYSGEPYNKFACPRPGVEHNRTIQRIVTLTLSSDDKISAIIAVGRSFE</sequence>
<keyword evidence="2" id="KW-1185">Reference proteome</keyword>
<organism evidence="1 2">
    <name type="scientific">Paenibacillus cineris</name>
    <dbReference type="NCBI Taxonomy" id="237530"/>
    <lineage>
        <taxon>Bacteria</taxon>
        <taxon>Bacillati</taxon>
        <taxon>Bacillota</taxon>
        <taxon>Bacilli</taxon>
        <taxon>Bacillales</taxon>
        <taxon>Paenibacillaceae</taxon>
        <taxon>Paenibacillus</taxon>
    </lineage>
</organism>
<dbReference type="Proteomes" id="UP000676601">
    <property type="component" value="Unassembled WGS sequence"/>
</dbReference>
<comment type="caution">
    <text evidence="1">The sequence shown here is derived from an EMBL/GenBank/DDBJ whole genome shotgun (WGS) entry which is preliminary data.</text>
</comment>
<accession>A0ABQ4L7T5</accession>
<name>A0ABQ4L7T5_9BACL</name>
<dbReference type="EMBL" id="BORU01000001">
    <property type="protein sequence ID" value="GIO52651.1"/>
    <property type="molecule type" value="Genomic_DNA"/>
</dbReference>
<reference evidence="1 2" key="1">
    <citation type="submission" date="2021-03" db="EMBL/GenBank/DDBJ databases">
        <title>Antimicrobial resistance genes in bacteria isolated from Japanese honey, and their potential for conferring macrolide and lincosamide resistance in the American foulbrood pathogen Paenibacillus larvae.</title>
        <authorList>
            <person name="Okamoto M."/>
            <person name="Kumagai M."/>
            <person name="Kanamori H."/>
            <person name="Takamatsu D."/>
        </authorList>
    </citation>
    <scope>NUCLEOTIDE SEQUENCE [LARGE SCALE GENOMIC DNA]</scope>
    <source>
        <strain evidence="1 2">J21TS7</strain>
    </source>
</reference>
<protein>
    <submittedName>
        <fullName evidence="1">Uncharacterized protein</fullName>
    </submittedName>
</protein>
<dbReference type="RefSeq" id="WP_212982928.1">
    <property type="nucleotide sequence ID" value="NZ_BORU01000001.1"/>
</dbReference>